<dbReference type="Pfam" id="PF17064">
    <property type="entry name" value="QVR"/>
    <property type="match status" value="1"/>
</dbReference>
<evidence type="ECO:0000256" key="3">
    <source>
        <dbReference type="ARBA" id="ARBA00022692"/>
    </source>
</evidence>
<protein>
    <submittedName>
        <fullName evidence="10">Uncharacterized protein</fullName>
    </submittedName>
</protein>
<gene>
    <name evidence="10" type="ORF">CINCED_3A022262</name>
</gene>
<dbReference type="InterPro" id="IPR031424">
    <property type="entry name" value="QVR-like"/>
</dbReference>
<dbReference type="GO" id="GO:0098552">
    <property type="term" value="C:side of membrane"/>
    <property type="evidence" value="ECO:0007669"/>
    <property type="project" value="UniProtKB-KW"/>
</dbReference>
<evidence type="ECO:0000256" key="4">
    <source>
        <dbReference type="ARBA" id="ARBA00022729"/>
    </source>
</evidence>
<reference evidence="10 11" key="1">
    <citation type="submission" date="2019-08" db="EMBL/GenBank/DDBJ databases">
        <authorList>
            <person name="Alioto T."/>
            <person name="Alioto T."/>
            <person name="Gomez Garrido J."/>
        </authorList>
    </citation>
    <scope>NUCLEOTIDE SEQUENCE [LARGE SCALE GENOMIC DNA]</scope>
</reference>
<keyword evidence="2" id="KW-0336">GPI-anchor</keyword>
<evidence type="ECO:0000256" key="8">
    <source>
        <dbReference type="ARBA" id="ARBA00023288"/>
    </source>
</evidence>
<dbReference type="PANTHER" id="PTHR33562">
    <property type="entry name" value="ATILLA, ISOFORM B-RELATED-RELATED"/>
    <property type="match status" value="1"/>
</dbReference>
<keyword evidence="3" id="KW-0812">Transmembrane</keyword>
<comment type="subcellular location">
    <subcellularLocation>
        <location evidence="1">Membrane</location>
        <topology evidence="1">Lipid-anchor</topology>
        <topology evidence="1">GPI-anchor</topology>
    </subcellularLocation>
</comment>
<organism evidence="10 11">
    <name type="scientific">Cinara cedri</name>
    <dbReference type="NCBI Taxonomy" id="506608"/>
    <lineage>
        <taxon>Eukaryota</taxon>
        <taxon>Metazoa</taxon>
        <taxon>Ecdysozoa</taxon>
        <taxon>Arthropoda</taxon>
        <taxon>Hexapoda</taxon>
        <taxon>Insecta</taxon>
        <taxon>Pterygota</taxon>
        <taxon>Neoptera</taxon>
        <taxon>Paraneoptera</taxon>
        <taxon>Hemiptera</taxon>
        <taxon>Sternorrhyncha</taxon>
        <taxon>Aphidomorpha</taxon>
        <taxon>Aphidoidea</taxon>
        <taxon>Aphididae</taxon>
        <taxon>Lachninae</taxon>
        <taxon>Cinara</taxon>
    </lineage>
</organism>
<keyword evidence="7" id="KW-0325">Glycoprotein</keyword>
<evidence type="ECO:0000256" key="7">
    <source>
        <dbReference type="ARBA" id="ARBA00023180"/>
    </source>
</evidence>
<evidence type="ECO:0000256" key="6">
    <source>
        <dbReference type="ARBA" id="ARBA00023136"/>
    </source>
</evidence>
<keyword evidence="6" id="KW-0472">Membrane</keyword>
<dbReference type="OrthoDB" id="6496929at2759"/>
<dbReference type="EMBL" id="CABPRJ010000023">
    <property type="protein sequence ID" value="VVC25980.1"/>
    <property type="molecule type" value="Genomic_DNA"/>
</dbReference>
<proteinExistence type="predicted"/>
<dbReference type="AlphaFoldDB" id="A0A5E4M317"/>
<dbReference type="PANTHER" id="PTHR33562:SF14">
    <property type="entry name" value="PROTEIN QUIVER"/>
    <property type="match status" value="1"/>
</dbReference>
<feature type="signal peptide" evidence="9">
    <location>
        <begin position="1"/>
        <end position="27"/>
    </location>
</feature>
<evidence type="ECO:0000313" key="11">
    <source>
        <dbReference type="Proteomes" id="UP000325440"/>
    </source>
</evidence>
<evidence type="ECO:0000313" key="10">
    <source>
        <dbReference type="EMBL" id="VVC25980.1"/>
    </source>
</evidence>
<evidence type="ECO:0000256" key="5">
    <source>
        <dbReference type="ARBA" id="ARBA00022989"/>
    </source>
</evidence>
<keyword evidence="11" id="KW-1185">Reference proteome</keyword>
<keyword evidence="5" id="KW-1133">Transmembrane helix</keyword>
<keyword evidence="8" id="KW-0449">Lipoprotein</keyword>
<keyword evidence="4 9" id="KW-0732">Signal</keyword>
<sequence>MFVSAATAPWIAVVAAAIVLCANTVESDANIKCYVCNSHNDTNCAQEKLPDHFKMECSKLNTKSDTKNYTLCRKIIQTIEPEVNGLPSDKNRIIRTCGWDASNYNNKCYHRSGFGGKQDVCTCTTDYCNSAQKTYIAFATLAAAMFAILTL</sequence>
<evidence type="ECO:0000256" key="2">
    <source>
        <dbReference type="ARBA" id="ARBA00022622"/>
    </source>
</evidence>
<evidence type="ECO:0000256" key="9">
    <source>
        <dbReference type="SAM" id="SignalP"/>
    </source>
</evidence>
<evidence type="ECO:0000256" key="1">
    <source>
        <dbReference type="ARBA" id="ARBA00004589"/>
    </source>
</evidence>
<dbReference type="GO" id="GO:0032222">
    <property type="term" value="P:regulation of synaptic transmission, cholinergic"/>
    <property type="evidence" value="ECO:0007669"/>
    <property type="project" value="InterPro"/>
</dbReference>
<dbReference type="GO" id="GO:0030431">
    <property type="term" value="P:sleep"/>
    <property type="evidence" value="ECO:0007669"/>
    <property type="project" value="InterPro"/>
</dbReference>
<feature type="chain" id="PRO_5022757630" evidence="9">
    <location>
        <begin position="28"/>
        <end position="151"/>
    </location>
</feature>
<dbReference type="InterPro" id="IPR050975">
    <property type="entry name" value="Sleep_regulator"/>
</dbReference>
<accession>A0A5E4M317</accession>
<dbReference type="Proteomes" id="UP000325440">
    <property type="component" value="Unassembled WGS sequence"/>
</dbReference>
<name>A0A5E4M317_9HEMI</name>